<dbReference type="EMBL" id="CAFBLU010000062">
    <property type="protein sequence ID" value="CAB4883359.1"/>
    <property type="molecule type" value="Genomic_DNA"/>
</dbReference>
<accession>A0A6J7ETB1</accession>
<dbReference type="CDD" id="cd05233">
    <property type="entry name" value="SDR_c"/>
    <property type="match status" value="1"/>
</dbReference>
<dbReference type="AlphaFoldDB" id="A0A6J7ETB1"/>
<organism evidence="3">
    <name type="scientific">freshwater metagenome</name>
    <dbReference type="NCBI Taxonomy" id="449393"/>
    <lineage>
        <taxon>unclassified sequences</taxon>
        <taxon>metagenomes</taxon>
        <taxon>ecological metagenomes</taxon>
    </lineage>
</organism>
<dbReference type="GO" id="GO:0016020">
    <property type="term" value="C:membrane"/>
    <property type="evidence" value="ECO:0007669"/>
    <property type="project" value="TreeGrafter"/>
</dbReference>
<dbReference type="InterPro" id="IPR036291">
    <property type="entry name" value="NAD(P)-bd_dom_sf"/>
</dbReference>
<evidence type="ECO:0000256" key="1">
    <source>
        <dbReference type="ARBA" id="ARBA00006484"/>
    </source>
</evidence>
<name>A0A6J7ETB1_9ZZZZ</name>
<protein>
    <submittedName>
        <fullName evidence="3">Unannotated protein</fullName>
    </submittedName>
</protein>
<comment type="similarity">
    <text evidence="1">Belongs to the short-chain dehydrogenases/reductases (SDR) family.</text>
</comment>
<evidence type="ECO:0000256" key="2">
    <source>
        <dbReference type="ARBA" id="ARBA00023002"/>
    </source>
</evidence>
<dbReference type="PANTHER" id="PTHR44196:SF1">
    <property type="entry name" value="DEHYDROGENASE_REDUCTASE SDR FAMILY MEMBER 7B"/>
    <property type="match status" value="1"/>
</dbReference>
<gene>
    <name evidence="3" type="ORF">UFOPK3444_01662</name>
</gene>
<dbReference type="InterPro" id="IPR002347">
    <property type="entry name" value="SDR_fam"/>
</dbReference>
<proteinExistence type="inferred from homology"/>
<dbReference type="PROSITE" id="PS00061">
    <property type="entry name" value="ADH_SHORT"/>
    <property type="match status" value="1"/>
</dbReference>
<keyword evidence="2" id="KW-0560">Oxidoreductase</keyword>
<dbReference type="SUPFAM" id="SSF51735">
    <property type="entry name" value="NAD(P)-binding Rossmann-fold domains"/>
    <property type="match status" value="1"/>
</dbReference>
<dbReference type="PANTHER" id="PTHR44196">
    <property type="entry name" value="DEHYDROGENASE/REDUCTASE SDR FAMILY MEMBER 7B"/>
    <property type="match status" value="1"/>
</dbReference>
<dbReference type="InterPro" id="IPR020904">
    <property type="entry name" value="Sc_DH/Rdtase_CS"/>
</dbReference>
<evidence type="ECO:0000313" key="3">
    <source>
        <dbReference type="EMBL" id="CAB4883359.1"/>
    </source>
</evidence>
<dbReference type="PRINTS" id="PR00081">
    <property type="entry name" value="GDHRDH"/>
</dbReference>
<dbReference type="GO" id="GO:0016491">
    <property type="term" value="F:oxidoreductase activity"/>
    <property type="evidence" value="ECO:0007669"/>
    <property type="project" value="UniProtKB-KW"/>
</dbReference>
<reference evidence="3" key="1">
    <citation type="submission" date="2020-05" db="EMBL/GenBank/DDBJ databases">
        <authorList>
            <person name="Chiriac C."/>
            <person name="Salcher M."/>
            <person name="Ghai R."/>
            <person name="Kavagutti S V."/>
        </authorList>
    </citation>
    <scope>NUCLEOTIDE SEQUENCE</scope>
</reference>
<dbReference type="Pfam" id="PF00106">
    <property type="entry name" value="adh_short"/>
    <property type="match status" value="1"/>
</dbReference>
<sequence>MYEKVIDVDLNGVWHTVRAGLPQVIENGGYVLITSSIYAFMNGVVNAPYAMSKAAVEQLGRALRTELAYRGASAGVLYPGWVDTNIAKVAMHDPGPVKELADHAFRGPLGKTITPERAAKAIANGMEKSSARIIVPRRWVPFSILRGVFNMATDAIMQRDAKIAGVLERIDRDAPGA</sequence>
<dbReference type="Gene3D" id="3.40.50.720">
    <property type="entry name" value="NAD(P)-binding Rossmann-like Domain"/>
    <property type="match status" value="1"/>
</dbReference>